<dbReference type="AlphaFoldDB" id="A0A7R9QHV0"/>
<protein>
    <submittedName>
        <fullName evidence="1">Uncharacterized protein</fullName>
    </submittedName>
</protein>
<organism evidence="1">
    <name type="scientific">Medioppia subpectinata</name>
    <dbReference type="NCBI Taxonomy" id="1979941"/>
    <lineage>
        <taxon>Eukaryota</taxon>
        <taxon>Metazoa</taxon>
        <taxon>Ecdysozoa</taxon>
        <taxon>Arthropoda</taxon>
        <taxon>Chelicerata</taxon>
        <taxon>Arachnida</taxon>
        <taxon>Acari</taxon>
        <taxon>Acariformes</taxon>
        <taxon>Sarcoptiformes</taxon>
        <taxon>Oribatida</taxon>
        <taxon>Brachypylina</taxon>
        <taxon>Oppioidea</taxon>
        <taxon>Oppiidae</taxon>
        <taxon>Medioppia</taxon>
    </lineage>
</organism>
<feature type="non-terminal residue" evidence="1">
    <location>
        <position position="1"/>
    </location>
</feature>
<gene>
    <name evidence="1" type="ORF">OSB1V03_LOCUS20505</name>
</gene>
<accession>A0A7R9QHV0</accession>
<dbReference type="EMBL" id="CAJPIZ010034126">
    <property type="protein sequence ID" value="CAG2120558.1"/>
    <property type="molecule type" value="Genomic_DNA"/>
</dbReference>
<sequence length="54" mass="6279">HLLYVLSHRPYACHKCVKQFVRKAVDATQEVLPQKLVKGSSHPTLWPHIKTILY</sequence>
<evidence type="ECO:0000313" key="1">
    <source>
        <dbReference type="EMBL" id="CAD7645426.1"/>
    </source>
</evidence>
<reference evidence="1" key="1">
    <citation type="submission" date="2020-11" db="EMBL/GenBank/DDBJ databases">
        <authorList>
            <person name="Tran Van P."/>
        </authorList>
    </citation>
    <scope>NUCLEOTIDE SEQUENCE</scope>
</reference>
<dbReference type="Proteomes" id="UP000759131">
    <property type="component" value="Unassembled WGS sequence"/>
</dbReference>
<name>A0A7R9QHV0_9ACAR</name>
<evidence type="ECO:0000313" key="2">
    <source>
        <dbReference type="Proteomes" id="UP000759131"/>
    </source>
</evidence>
<dbReference type="EMBL" id="OC888701">
    <property type="protein sequence ID" value="CAD7645426.1"/>
    <property type="molecule type" value="Genomic_DNA"/>
</dbReference>
<keyword evidence="2" id="KW-1185">Reference proteome</keyword>
<proteinExistence type="predicted"/>